<feature type="signal peptide" evidence="3">
    <location>
        <begin position="1"/>
        <end position="21"/>
    </location>
</feature>
<dbReference type="AlphaFoldDB" id="A0A131Z7A3"/>
<evidence type="ECO:0000313" key="5">
    <source>
        <dbReference type="EMBL" id="JAP86316.1"/>
    </source>
</evidence>
<dbReference type="PANTHER" id="PTHR23259:SF70">
    <property type="entry name" value="ACCESSORY GLAND PROTEIN ACP62F-RELATED"/>
    <property type="match status" value="1"/>
</dbReference>
<dbReference type="CDD" id="cd19941">
    <property type="entry name" value="TIL"/>
    <property type="match status" value="2"/>
</dbReference>
<accession>A0A131Z7A3</accession>
<dbReference type="Gene3D" id="2.10.25.10">
    <property type="entry name" value="Laminin"/>
    <property type="match status" value="3"/>
</dbReference>
<proteinExistence type="predicted"/>
<feature type="domain" description="TIL" evidence="4">
    <location>
        <begin position="89"/>
        <end position="141"/>
    </location>
</feature>
<dbReference type="Pfam" id="PF01826">
    <property type="entry name" value="TIL"/>
    <property type="match status" value="2"/>
</dbReference>
<protein>
    <submittedName>
        <fullName evidence="5">TIL domain containing protein</fullName>
    </submittedName>
</protein>
<evidence type="ECO:0000256" key="3">
    <source>
        <dbReference type="SAM" id="SignalP"/>
    </source>
</evidence>
<evidence type="ECO:0000256" key="1">
    <source>
        <dbReference type="ARBA" id="ARBA00022690"/>
    </source>
</evidence>
<dbReference type="GO" id="GO:0030414">
    <property type="term" value="F:peptidase inhibitor activity"/>
    <property type="evidence" value="ECO:0007669"/>
    <property type="project" value="UniProtKB-KW"/>
</dbReference>
<dbReference type="EMBL" id="GEDV01002241">
    <property type="protein sequence ID" value="JAP86316.1"/>
    <property type="molecule type" value="Transcribed_RNA"/>
</dbReference>
<keyword evidence="3" id="KW-0732">Signal</keyword>
<keyword evidence="2" id="KW-1015">Disulfide bond</keyword>
<organism evidence="5">
    <name type="scientific">Rhipicephalus appendiculatus</name>
    <name type="common">Brown ear tick</name>
    <dbReference type="NCBI Taxonomy" id="34631"/>
    <lineage>
        <taxon>Eukaryota</taxon>
        <taxon>Metazoa</taxon>
        <taxon>Ecdysozoa</taxon>
        <taxon>Arthropoda</taxon>
        <taxon>Chelicerata</taxon>
        <taxon>Arachnida</taxon>
        <taxon>Acari</taxon>
        <taxon>Parasitiformes</taxon>
        <taxon>Ixodida</taxon>
        <taxon>Ixodoidea</taxon>
        <taxon>Ixodidae</taxon>
        <taxon>Rhipicephalinae</taxon>
        <taxon>Rhipicephalus</taxon>
        <taxon>Rhipicephalus</taxon>
    </lineage>
</organism>
<sequence length="207" mass="23583">MKNNGVRFLVIGVVSVSLAYAYNRQKCGDLEVSVNRYAPVTDRFCKPRITMATELYKLRWCVCKKGYIRNAWGECIEESKCLKCMHIRNVDYNKCSSACPIVCGARPPTVCTDQCVVGCVCAPGFVLDPWQKKHCVPVAWCPPTCQRNSVFRMCTSTCPQTCDQPQRRHCETRCHEGECVCLPGFYKKTVRGEDKCVPWRRCSERAE</sequence>
<evidence type="ECO:0000259" key="4">
    <source>
        <dbReference type="Pfam" id="PF01826"/>
    </source>
</evidence>
<name>A0A131Z7A3_RHIAP</name>
<evidence type="ECO:0000256" key="2">
    <source>
        <dbReference type="ARBA" id="ARBA00023157"/>
    </source>
</evidence>
<dbReference type="InterPro" id="IPR051368">
    <property type="entry name" value="SerProtInhib-TIL_Domain"/>
</dbReference>
<keyword evidence="1" id="KW-0646">Protease inhibitor</keyword>
<feature type="domain" description="TIL" evidence="4">
    <location>
        <begin position="145"/>
        <end position="202"/>
    </location>
</feature>
<reference evidence="5" key="1">
    <citation type="journal article" date="2016" name="Ticks Tick Borne Dis.">
        <title>De novo assembly and annotation of the salivary gland transcriptome of Rhipicephalus appendiculatus male and female ticks during blood feeding.</title>
        <authorList>
            <person name="de Castro M.H."/>
            <person name="de Klerk D."/>
            <person name="Pienaar R."/>
            <person name="Latif A.A."/>
            <person name="Rees D.J."/>
            <person name="Mans B.J."/>
        </authorList>
    </citation>
    <scope>NUCLEOTIDE SEQUENCE</scope>
    <source>
        <tissue evidence="5">Salivary glands</tissue>
    </source>
</reference>
<dbReference type="PANTHER" id="PTHR23259">
    <property type="entry name" value="RIDDLE"/>
    <property type="match status" value="1"/>
</dbReference>
<dbReference type="InterPro" id="IPR002919">
    <property type="entry name" value="TIL_dom"/>
</dbReference>
<dbReference type="InterPro" id="IPR036084">
    <property type="entry name" value="Ser_inhib-like_sf"/>
</dbReference>
<feature type="chain" id="PRO_5007286921" evidence="3">
    <location>
        <begin position="22"/>
        <end position="207"/>
    </location>
</feature>
<dbReference type="SUPFAM" id="SSF57567">
    <property type="entry name" value="Serine protease inhibitors"/>
    <property type="match status" value="3"/>
</dbReference>